<keyword evidence="1" id="KW-0175">Coiled coil</keyword>
<dbReference type="EMBL" id="JAAZON010000395">
    <property type="protein sequence ID" value="NMC63270.1"/>
    <property type="molecule type" value="Genomic_DNA"/>
</dbReference>
<evidence type="ECO:0000313" key="3">
    <source>
        <dbReference type="Proteomes" id="UP000524246"/>
    </source>
</evidence>
<evidence type="ECO:0000256" key="1">
    <source>
        <dbReference type="SAM" id="Coils"/>
    </source>
</evidence>
<organism evidence="2 3">
    <name type="scientific">SAR324 cluster bacterium</name>
    <dbReference type="NCBI Taxonomy" id="2024889"/>
    <lineage>
        <taxon>Bacteria</taxon>
        <taxon>Deltaproteobacteria</taxon>
        <taxon>SAR324 cluster</taxon>
    </lineage>
</organism>
<reference evidence="2 3" key="1">
    <citation type="journal article" date="2020" name="Biotechnol. Biofuels">
        <title>New insights from the biogas microbiome by comprehensive genome-resolved metagenomics of nearly 1600 species originating from multiple anaerobic digesters.</title>
        <authorList>
            <person name="Campanaro S."/>
            <person name="Treu L."/>
            <person name="Rodriguez-R L.M."/>
            <person name="Kovalovszki A."/>
            <person name="Ziels R.M."/>
            <person name="Maus I."/>
            <person name="Zhu X."/>
            <person name="Kougias P.G."/>
            <person name="Basile A."/>
            <person name="Luo G."/>
            <person name="Schluter A."/>
            <person name="Konstantinidis K.T."/>
            <person name="Angelidaki I."/>
        </authorList>
    </citation>
    <scope>NUCLEOTIDE SEQUENCE [LARGE SCALE GENOMIC DNA]</scope>
    <source>
        <strain evidence="2">AS27yjCOA_65</strain>
    </source>
</reference>
<gene>
    <name evidence="2" type="ORF">GYA55_08875</name>
</gene>
<proteinExistence type="predicted"/>
<protein>
    <submittedName>
        <fullName evidence="2">Uncharacterized protein</fullName>
    </submittedName>
</protein>
<name>A0A7X9ILR6_9DELT</name>
<feature type="non-terminal residue" evidence="2">
    <location>
        <position position="1"/>
    </location>
</feature>
<evidence type="ECO:0000313" key="2">
    <source>
        <dbReference type="EMBL" id="NMC63270.1"/>
    </source>
</evidence>
<comment type="caution">
    <text evidence="2">The sequence shown here is derived from an EMBL/GenBank/DDBJ whole genome shotgun (WGS) entry which is preliminary data.</text>
</comment>
<dbReference type="Proteomes" id="UP000524246">
    <property type="component" value="Unassembled WGS sequence"/>
</dbReference>
<sequence>FFNLATLYKRLNRRADAATAIERYCEIEERKVESSNEEKISQLKALREEVSKLNHID</sequence>
<accession>A0A7X9ILR6</accession>
<dbReference type="AlphaFoldDB" id="A0A7X9ILR6"/>
<feature type="coiled-coil region" evidence="1">
    <location>
        <begin position="29"/>
        <end position="56"/>
    </location>
</feature>